<keyword evidence="2" id="KW-1185">Reference proteome</keyword>
<dbReference type="AlphaFoldDB" id="A0A9D4LBN5"/>
<sequence>CKPWEMGGQNGKKMKECRQQGGKEVINGCRQGGGKEMEVLTRFHYSHIKKTSLQPDGHFFQWFGTIFKLSLHIIRTHFLTMFH</sequence>
<organism evidence="1 2">
    <name type="scientific">Dreissena polymorpha</name>
    <name type="common">Zebra mussel</name>
    <name type="synonym">Mytilus polymorpha</name>
    <dbReference type="NCBI Taxonomy" id="45954"/>
    <lineage>
        <taxon>Eukaryota</taxon>
        <taxon>Metazoa</taxon>
        <taxon>Spiralia</taxon>
        <taxon>Lophotrochozoa</taxon>
        <taxon>Mollusca</taxon>
        <taxon>Bivalvia</taxon>
        <taxon>Autobranchia</taxon>
        <taxon>Heteroconchia</taxon>
        <taxon>Euheterodonta</taxon>
        <taxon>Imparidentia</taxon>
        <taxon>Neoheterodontei</taxon>
        <taxon>Myida</taxon>
        <taxon>Dreissenoidea</taxon>
        <taxon>Dreissenidae</taxon>
        <taxon>Dreissena</taxon>
    </lineage>
</organism>
<gene>
    <name evidence="1" type="ORF">DPMN_097402</name>
</gene>
<dbReference type="Proteomes" id="UP000828390">
    <property type="component" value="Unassembled WGS sequence"/>
</dbReference>
<protein>
    <submittedName>
        <fullName evidence="1">Uncharacterized protein</fullName>
    </submittedName>
</protein>
<reference evidence="1" key="2">
    <citation type="submission" date="2020-11" db="EMBL/GenBank/DDBJ databases">
        <authorList>
            <person name="McCartney M.A."/>
            <person name="Auch B."/>
            <person name="Kono T."/>
            <person name="Mallez S."/>
            <person name="Becker A."/>
            <person name="Gohl D.M."/>
            <person name="Silverstein K.A.T."/>
            <person name="Koren S."/>
            <person name="Bechman K.B."/>
            <person name="Herman A."/>
            <person name="Abrahante J.E."/>
            <person name="Garbe J."/>
        </authorList>
    </citation>
    <scope>NUCLEOTIDE SEQUENCE</scope>
    <source>
        <strain evidence="1">Duluth1</strain>
        <tissue evidence="1">Whole animal</tissue>
    </source>
</reference>
<comment type="caution">
    <text evidence="1">The sequence shown here is derived from an EMBL/GenBank/DDBJ whole genome shotgun (WGS) entry which is preliminary data.</text>
</comment>
<feature type="non-terminal residue" evidence="1">
    <location>
        <position position="83"/>
    </location>
</feature>
<evidence type="ECO:0000313" key="2">
    <source>
        <dbReference type="Proteomes" id="UP000828390"/>
    </source>
</evidence>
<dbReference type="EMBL" id="JAIWYP010000003">
    <property type="protein sequence ID" value="KAH3854844.1"/>
    <property type="molecule type" value="Genomic_DNA"/>
</dbReference>
<reference evidence="1" key="1">
    <citation type="journal article" date="2019" name="bioRxiv">
        <title>The Genome of the Zebra Mussel, Dreissena polymorpha: A Resource for Invasive Species Research.</title>
        <authorList>
            <person name="McCartney M.A."/>
            <person name="Auch B."/>
            <person name="Kono T."/>
            <person name="Mallez S."/>
            <person name="Zhang Y."/>
            <person name="Obille A."/>
            <person name="Becker A."/>
            <person name="Abrahante J.E."/>
            <person name="Garbe J."/>
            <person name="Badalamenti J.P."/>
            <person name="Herman A."/>
            <person name="Mangelson H."/>
            <person name="Liachko I."/>
            <person name="Sullivan S."/>
            <person name="Sone E.D."/>
            <person name="Koren S."/>
            <person name="Silverstein K.A.T."/>
            <person name="Beckman K.B."/>
            <person name="Gohl D.M."/>
        </authorList>
    </citation>
    <scope>NUCLEOTIDE SEQUENCE</scope>
    <source>
        <strain evidence="1">Duluth1</strain>
        <tissue evidence="1">Whole animal</tissue>
    </source>
</reference>
<accession>A0A9D4LBN5</accession>
<proteinExistence type="predicted"/>
<name>A0A9D4LBN5_DREPO</name>
<evidence type="ECO:0000313" key="1">
    <source>
        <dbReference type="EMBL" id="KAH3854844.1"/>
    </source>
</evidence>